<dbReference type="SUPFAM" id="SSF53067">
    <property type="entry name" value="Actin-like ATPase domain"/>
    <property type="match status" value="2"/>
</dbReference>
<dbReference type="InterPro" id="IPR004147">
    <property type="entry name" value="ABC1_dom"/>
</dbReference>
<dbReference type="Gene3D" id="3.90.640.10">
    <property type="entry name" value="Actin, Chain A, domain 4"/>
    <property type="match status" value="1"/>
</dbReference>
<dbReference type="SUPFAM" id="SSF56112">
    <property type="entry name" value="Protein kinase-like (PK-like)"/>
    <property type="match status" value="1"/>
</dbReference>
<dbReference type="Pfam" id="PF00012">
    <property type="entry name" value="HSP70"/>
    <property type="match status" value="1"/>
</dbReference>
<dbReference type="GO" id="GO:0005524">
    <property type="term" value="F:ATP binding"/>
    <property type="evidence" value="ECO:0007669"/>
    <property type="project" value="UniProtKB-KW"/>
</dbReference>
<name>A0A699ZA91_HAELA</name>
<dbReference type="EMBL" id="BLLF01001285">
    <property type="protein sequence ID" value="GFH18330.1"/>
    <property type="molecule type" value="Genomic_DNA"/>
</dbReference>
<dbReference type="Gene3D" id="1.10.510.10">
    <property type="entry name" value="Transferase(Phosphotransferase) domain 1"/>
    <property type="match status" value="1"/>
</dbReference>
<evidence type="ECO:0000313" key="6">
    <source>
        <dbReference type="Proteomes" id="UP000485058"/>
    </source>
</evidence>
<dbReference type="Proteomes" id="UP000485058">
    <property type="component" value="Unassembled WGS sequence"/>
</dbReference>
<gene>
    <name evidence="5" type="ORF">HaLaN_15113</name>
</gene>
<dbReference type="InterPro" id="IPR050154">
    <property type="entry name" value="UbiB_kinase"/>
</dbReference>
<keyword evidence="6" id="KW-1185">Reference proteome</keyword>
<evidence type="ECO:0000256" key="2">
    <source>
        <dbReference type="ARBA" id="ARBA00022741"/>
    </source>
</evidence>
<dbReference type="InterPro" id="IPR000719">
    <property type="entry name" value="Prot_kinase_dom"/>
</dbReference>
<comment type="caution">
    <text evidence="5">The sequence shown here is derived from an EMBL/GenBank/DDBJ whole genome shotgun (WGS) entry which is preliminary data.</text>
</comment>
<keyword evidence="3" id="KW-0067">ATP-binding</keyword>
<evidence type="ECO:0000256" key="3">
    <source>
        <dbReference type="ARBA" id="ARBA00022840"/>
    </source>
</evidence>
<keyword evidence="2" id="KW-0547">Nucleotide-binding</keyword>
<dbReference type="Pfam" id="PF03109">
    <property type="entry name" value="ABC1"/>
    <property type="match status" value="1"/>
</dbReference>
<dbReference type="InterPro" id="IPR043129">
    <property type="entry name" value="ATPase_NBD"/>
</dbReference>
<protein>
    <submittedName>
        <fullName evidence="5">Protein kinase domain-containing protein</fullName>
    </submittedName>
</protein>
<dbReference type="GO" id="GO:0004672">
    <property type="term" value="F:protein kinase activity"/>
    <property type="evidence" value="ECO:0007669"/>
    <property type="project" value="InterPro"/>
</dbReference>
<dbReference type="GO" id="GO:0140662">
    <property type="term" value="F:ATP-dependent protein folding chaperone"/>
    <property type="evidence" value="ECO:0007669"/>
    <property type="project" value="InterPro"/>
</dbReference>
<feature type="domain" description="Protein kinase" evidence="4">
    <location>
        <begin position="138"/>
        <end position="452"/>
    </location>
</feature>
<dbReference type="Gene3D" id="3.30.420.40">
    <property type="match status" value="2"/>
</dbReference>
<organism evidence="5 6">
    <name type="scientific">Haematococcus lacustris</name>
    <name type="common">Green alga</name>
    <name type="synonym">Haematococcus pluvialis</name>
    <dbReference type="NCBI Taxonomy" id="44745"/>
    <lineage>
        <taxon>Eukaryota</taxon>
        <taxon>Viridiplantae</taxon>
        <taxon>Chlorophyta</taxon>
        <taxon>core chlorophytes</taxon>
        <taxon>Chlorophyceae</taxon>
        <taxon>CS clade</taxon>
        <taxon>Chlamydomonadales</taxon>
        <taxon>Haematococcaceae</taxon>
        <taxon>Haematococcus</taxon>
    </lineage>
</organism>
<evidence type="ECO:0000256" key="1">
    <source>
        <dbReference type="ARBA" id="ARBA00009670"/>
    </source>
</evidence>
<evidence type="ECO:0000259" key="4">
    <source>
        <dbReference type="PROSITE" id="PS50011"/>
    </source>
</evidence>
<dbReference type="InterPro" id="IPR011009">
    <property type="entry name" value="Kinase-like_dom_sf"/>
</dbReference>
<evidence type="ECO:0000313" key="5">
    <source>
        <dbReference type="EMBL" id="GFH18330.1"/>
    </source>
</evidence>
<accession>A0A699ZA91</accession>
<sequence>MDLDNDYCNISTPYSPEYVRARTIQTPGDVLQVMVRAATAATMGRIVKITVSLGTFFGSLWLDGVIGRADTPDVVRQRAAQLRDTLTYLGPSFIKAGQVLANRPDIVREDYMNELCVLQAFAIIEDQLGQPLEQLFSSISEGPVAAASLGQVYKAVLRSTGEEVAIKVQRPQVEPVILRDLFIFRTLASFFDTFARQRLGCKPELIVDEFGQKLLEELDYVQEARNIQEFCNNFAGEPTVKIPWAGGQRPEVLVMEWIDGLRCTDPDAIRASGIDVDQFIRCGVVSGLRQLLEFGLFHGDPHAGNIFAMRDGRIAYVDFGNVAQLSARNKGVLAGDFIKLGFLAPGTDIGPIVPALERIWANSKGQRMSDFNFRTVTSTFNELVYQYPIRIPERYSLVIRSLLTQEGICMTLKPDFQFLEVAYPYVARRLLTDEDPALRDRLIQVLFSDGKFQWKRLENLISLAQEGGEGCVAVSSMPAVSVAALPLQVIMALTEDNRLHVAEALGVLRMVGPEIKPQRLALDLLRDAPSLSRQVLLSWADKAVACSAPPLRVSPVAWGDSALHKLIELESSGQDTSNYHLIEGFKLAMQDPGQALLLPQGLRPEMVMADYLTSMRKCLTVPAMWSEASKALMRRASFVAGLIKKADSDAMTIILEPEAAALHALDKQAPPLVAGMSVMVLDVGGGTADATVHNCQALGGQVVLSEATCAEGALCGSVYVDKEFRSFYRKAVGEDAFDKWAKANPASLQQVMQEWEKIKCSYASNHASGLAQSLGQLNLGASEPTSTFT</sequence>
<dbReference type="PANTHER" id="PTHR10566">
    <property type="entry name" value="CHAPERONE-ACTIVITY OF BC1 COMPLEX CABC1 -RELATED"/>
    <property type="match status" value="1"/>
</dbReference>
<dbReference type="CDD" id="cd05121">
    <property type="entry name" value="ABC1_ADCK3-like"/>
    <property type="match status" value="1"/>
</dbReference>
<keyword evidence="5" id="KW-0418">Kinase</keyword>
<dbReference type="AlphaFoldDB" id="A0A699ZA91"/>
<proteinExistence type="inferred from homology"/>
<reference evidence="5 6" key="1">
    <citation type="submission" date="2020-02" db="EMBL/GenBank/DDBJ databases">
        <title>Draft genome sequence of Haematococcus lacustris strain NIES-144.</title>
        <authorList>
            <person name="Morimoto D."/>
            <person name="Nakagawa S."/>
            <person name="Yoshida T."/>
            <person name="Sawayama S."/>
        </authorList>
    </citation>
    <scope>NUCLEOTIDE SEQUENCE [LARGE SCALE GENOMIC DNA]</scope>
    <source>
        <strain evidence="5 6">NIES-144</strain>
    </source>
</reference>
<dbReference type="InterPro" id="IPR013126">
    <property type="entry name" value="Hsp_70_fam"/>
</dbReference>
<comment type="similarity">
    <text evidence="1">Belongs to the protein kinase superfamily. ADCK protein kinase family.</text>
</comment>
<dbReference type="PANTHER" id="PTHR10566:SF53">
    <property type="entry name" value="PROTEIN ACTIVITY OF BC1 COMPLEX KINASE 1, CHLOROPLASTIC"/>
    <property type="match status" value="1"/>
</dbReference>
<dbReference type="PROSITE" id="PS50011">
    <property type="entry name" value="PROTEIN_KINASE_DOM"/>
    <property type="match status" value="1"/>
</dbReference>
<keyword evidence="5" id="KW-0808">Transferase</keyword>